<sequence>MHYNIKKQNFKYYIYILFIIMLSNGLLFNYLFVGFSIWRQLIWLVGFTFFIIFLFSNFKFIKKQKVFTHFRWSLIILLIYLLFALVVKEYNVVRVFYAVILYLFGYSFLTLPFIVVNLKKEIPFFKILSWLGIFISIGLIIDGINNHIFFFLKAYASEVSIEDFKLNRASFLSESPTVFGMSLLLFLISNLYTSHLSKSKFWQIFYILTSFIFLAGAWFSGARQIFFILLFTEIIFFIYKIYKDISKLLIFLFLILPVLILTFKFINPNVDDTNITKYSERFTSDTDGGNATRIEAWTEGVDQFSLNNLSLFTGHGLSYTMGQQALPNEEVGYHMESSIWAIFSEGSIFLWFVFFWPWAYSVKLWLKMKSSLFKWLVFCFLISYIFTGFISPNSSHPLASMSLFIIMGLLINFEKADVKLLQKLKLQ</sequence>
<feature type="transmembrane region" description="Helical" evidence="1">
    <location>
        <begin position="249"/>
        <end position="266"/>
    </location>
</feature>
<feature type="transmembrane region" description="Helical" evidence="1">
    <location>
        <begin position="396"/>
        <end position="413"/>
    </location>
</feature>
<name>A0A3N0W6X8_9FLAO</name>
<evidence type="ECO:0008006" key="6">
    <source>
        <dbReference type="Google" id="ProtNLM"/>
    </source>
</evidence>
<keyword evidence="5" id="KW-1185">Reference proteome</keyword>
<protein>
    <recommendedName>
        <fullName evidence="6">O-antigen ligase domain-containing protein</fullName>
    </recommendedName>
</protein>
<feature type="transmembrane region" description="Helical" evidence="1">
    <location>
        <begin position="169"/>
        <end position="189"/>
    </location>
</feature>
<feature type="transmembrane region" description="Helical" evidence="1">
    <location>
        <begin position="201"/>
        <end position="219"/>
    </location>
</feature>
<evidence type="ECO:0000313" key="2">
    <source>
        <dbReference type="EMBL" id="ROI00541.1"/>
    </source>
</evidence>
<feature type="transmembrane region" description="Helical" evidence="1">
    <location>
        <begin position="225"/>
        <end position="242"/>
    </location>
</feature>
<keyword evidence="1" id="KW-0472">Membrane</keyword>
<evidence type="ECO:0000313" key="4">
    <source>
        <dbReference type="Proteomes" id="UP000269375"/>
    </source>
</evidence>
<feature type="transmembrane region" description="Helical" evidence="1">
    <location>
        <begin position="12"/>
        <end position="35"/>
    </location>
</feature>
<feature type="transmembrane region" description="Helical" evidence="1">
    <location>
        <begin position="339"/>
        <end position="360"/>
    </location>
</feature>
<dbReference type="EMBL" id="RJTX01000001">
    <property type="protein sequence ID" value="ROI00541.1"/>
    <property type="molecule type" value="Genomic_DNA"/>
</dbReference>
<feature type="transmembrane region" description="Helical" evidence="1">
    <location>
        <begin position="372"/>
        <end position="390"/>
    </location>
</feature>
<evidence type="ECO:0000313" key="3">
    <source>
        <dbReference type="EMBL" id="TDX94481.1"/>
    </source>
</evidence>
<organism evidence="2 4">
    <name type="scientific">Chryseobacterium daecheongense</name>
    <dbReference type="NCBI Taxonomy" id="192389"/>
    <lineage>
        <taxon>Bacteria</taxon>
        <taxon>Pseudomonadati</taxon>
        <taxon>Bacteroidota</taxon>
        <taxon>Flavobacteriia</taxon>
        <taxon>Flavobacteriales</taxon>
        <taxon>Weeksellaceae</taxon>
        <taxon>Chryseobacterium group</taxon>
        <taxon>Chryseobacterium</taxon>
    </lineage>
</organism>
<dbReference type="RefSeq" id="WP_134197345.1">
    <property type="nucleotide sequence ID" value="NZ_RJTX01000001.1"/>
</dbReference>
<evidence type="ECO:0000313" key="5">
    <source>
        <dbReference type="Proteomes" id="UP000295709"/>
    </source>
</evidence>
<dbReference type="Proteomes" id="UP000295709">
    <property type="component" value="Unassembled WGS sequence"/>
</dbReference>
<dbReference type="AlphaFoldDB" id="A0A3N0W6X8"/>
<keyword evidence="1" id="KW-0812">Transmembrane</keyword>
<feature type="transmembrane region" description="Helical" evidence="1">
    <location>
        <begin position="41"/>
        <end position="58"/>
    </location>
</feature>
<dbReference type="EMBL" id="SOQW01000001">
    <property type="protein sequence ID" value="TDX94481.1"/>
    <property type="molecule type" value="Genomic_DNA"/>
</dbReference>
<proteinExistence type="predicted"/>
<evidence type="ECO:0000256" key="1">
    <source>
        <dbReference type="SAM" id="Phobius"/>
    </source>
</evidence>
<dbReference type="Proteomes" id="UP000269375">
    <property type="component" value="Unassembled WGS sequence"/>
</dbReference>
<feature type="transmembrane region" description="Helical" evidence="1">
    <location>
        <begin position="93"/>
        <end position="115"/>
    </location>
</feature>
<accession>A0A3N0W6X8</accession>
<gene>
    <name evidence="3" type="ORF">BCF50_0249</name>
    <name evidence="2" type="ORF">EGI05_06565</name>
</gene>
<feature type="transmembrane region" description="Helical" evidence="1">
    <location>
        <begin position="70"/>
        <end position="87"/>
    </location>
</feature>
<comment type="caution">
    <text evidence="2">The sequence shown here is derived from an EMBL/GenBank/DDBJ whole genome shotgun (WGS) entry which is preliminary data.</text>
</comment>
<keyword evidence="1" id="KW-1133">Transmembrane helix</keyword>
<feature type="transmembrane region" description="Helical" evidence="1">
    <location>
        <begin position="127"/>
        <end position="149"/>
    </location>
</feature>
<reference evidence="3 5" key="2">
    <citation type="submission" date="2019-03" db="EMBL/GenBank/DDBJ databases">
        <title>Genomic Encyclopedia of Archaeal and Bacterial Type Strains, Phase II (KMG-II): from individual species to whole genera.</title>
        <authorList>
            <person name="Goeker M."/>
        </authorList>
    </citation>
    <scope>NUCLEOTIDE SEQUENCE [LARGE SCALE GENOMIC DNA]</scope>
    <source>
        <strain evidence="3 5">DSM 15235</strain>
    </source>
</reference>
<reference evidence="4" key="1">
    <citation type="submission" date="2018-11" db="EMBL/GenBank/DDBJ databases">
        <title>Proposal to divide the Flavobacteriaceae and reorganize its genera based on Amino Acid Identity values calculated from whole genome sequences.</title>
        <authorList>
            <person name="Nicholson A.C."/>
            <person name="Gulvik C.A."/>
            <person name="Whitney A.M."/>
            <person name="Humrighouse B.W."/>
            <person name="Bell M."/>
            <person name="Holmes B."/>
            <person name="Steigerwalt A."/>
            <person name="Villarma A."/>
            <person name="Sheth M."/>
            <person name="Batra D."/>
            <person name="Pryor J."/>
            <person name="Bernardet J.-F."/>
            <person name="Hugo C."/>
            <person name="Kampfer P."/>
            <person name="Newman J."/>
            <person name="Mcquiston J.R."/>
        </authorList>
    </citation>
    <scope>NUCLEOTIDE SEQUENCE [LARGE SCALE GENOMIC DNA]</scope>
    <source>
        <strain evidence="4">DSM 15235</strain>
    </source>
</reference>